<keyword evidence="4" id="KW-0762">Sugar transport</keyword>
<gene>
    <name evidence="12" type="ORF">KFL_000900290</name>
</gene>
<name>A0A0U9HKX6_KLENI</name>
<dbReference type="PROSITE" id="PS00216">
    <property type="entry name" value="SUGAR_TRANSPORT_1"/>
    <property type="match status" value="1"/>
</dbReference>
<evidence type="ECO:0000313" key="13">
    <source>
        <dbReference type="Proteomes" id="UP000054558"/>
    </source>
</evidence>
<dbReference type="PANTHER" id="PTHR23500:SF357">
    <property type="entry name" value="IP12678P"/>
    <property type="match status" value="1"/>
</dbReference>
<dbReference type="InterPro" id="IPR044778">
    <property type="entry name" value="MFS_STP/MST-like_plant"/>
</dbReference>
<feature type="transmembrane region" description="Helical" evidence="10">
    <location>
        <begin position="21"/>
        <end position="39"/>
    </location>
</feature>
<feature type="transmembrane region" description="Helical" evidence="10">
    <location>
        <begin position="171"/>
        <end position="189"/>
    </location>
</feature>
<dbReference type="CDD" id="cd17361">
    <property type="entry name" value="MFS_STP"/>
    <property type="match status" value="1"/>
</dbReference>
<dbReference type="OMA" id="VMVVFAC"/>
<comment type="similarity">
    <text evidence="2 9">Belongs to the major facilitator superfamily. Sugar transporter (TC 2.A.1.1) family.</text>
</comment>
<feature type="transmembrane region" description="Helical" evidence="10">
    <location>
        <begin position="423"/>
        <end position="444"/>
    </location>
</feature>
<dbReference type="InterPro" id="IPR036259">
    <property type="entry name" value="MFS_trans_sf"/>
</dbReference>
<dbReference type="InterPro" id="IPR020846">
    <property type="entry name" value="MFS_dom"/>
</dbReference>
<feature type="transmembrane region" description="Helical" evidence="10">
    <location>
        <begin position="318"/>
        <end position="342"/>
    </location>
</feature>
<dbReference type="InterPro" id="IPR003663">
    <property type="entry name" value="Sugar/inositol_transpt"/>
</dbReference>
<keyword evidence="7 10" id="KW-1133">Transmembrane helix</keyword>
<keyword evidence="5 10" id="KW-0812">Transmembrane</keyword>
<feature type="transmembrane region" description="Helical" evidence="10">
    <location>
        <begin position="284"/>
        <end position="306"/>
    </location>
</feature>
<evidence type="ECO:0000256" key="9">
    <source>
        <dbReference type="RuleBase" id="RU003346"/>
    </source>
</evidence>
<dbReference type="GO" id="GO:0015145">
    <property type="term" value="F:monosaccharide transmembrane transporter activity"/>
    <property type="evidence" value="ECO:0007669"/>
    <property type="project" value="InterPro"/>
</dbReference>
<feature type="transmembrane region" description="Helical" evidence="10">
    <location>
        <begin position="450"/>
        <end position="473"/>
    </location>
</feature>
<feature type="transmembrane region" description="Helical" evidence="10">
    <location>
        <begin position="138"/>
        <end position="159"/>
    </location>
</feature>
<sequence>MAGGMIVAGSEVHDFPAKITFYVVMVALLAACGGLLFGYDNGVTGGVTSFLPFLEKFFPAVARATEAGVDANSAYCKYDNQGLQLFTSSLFLAGAFASLIASYTTRAWGRKRTMLIGGLFFCVGATLVAAAQDLAMLIIGRICLGIGVGFANQAVPLYLSEMAPPKVRGALNIMFQLAVTIGILAAQLINYGTQYIDPWGWRLSLGLAGVPAALVTLGGLILPETPNSLIERGQIEKARHVLRKVRGVDNVEEEFLDIKSACEVAARVKHPWRNIIKPRYRPQLVFCIVLEFFQQFTGINAIIFYAPVLFNSLGSGKTASLLSTVIIGVVNVLSTLVAVFTVDKFGRRALLLEAGVQMTLAQVATAIVLGVEFSRHPNGNLPEGISIVVIVIICIFISSFAWSWGPLGWLIPSEIQPLETRSAGQSITVFTNLLFTFVIGQSFLSMLCAMQFGIFLFFGGWVVIMTLFVLFFLPETKGVPLEDMPAVFRRHWFWGRFSPPVETTETVKDTAHGLPEVNGKGYNAPAHAANVQMNRFDEDKGARF</sequence>
<dbReference type="PROSITE" id="PS50850">
    <property type="entry name" value="MFS"/>
    <property type="match status" value="1"/>
</dbReference>
<dbReference type="FunFam" id="1.20.1250.20:FF:000002">
    <property type="entry name" value="Sugar transport protein 13"/>
    <property type="match status" value="1"/>
</dbReference>
<feature type="transmembrane region" description="Helical" evidence="10">
    <location>
        <begin position="385"/>
        <end position="411"/>
    </location>
</feature>
<dbReference type="GO" id="GO:0016020">
    <property type="term" value="C:membrane"/>
    <property type="evidence" value="ECO:0007669"/>
    <property type="project" value="UniProtKB-SubCell"/>
</dbReference>
<evidence type="ECO:0000256" key="5">
    <source>
        <dbReference type="ARBA" id="ARBA00022692"/>
    </source>
</evidence>
<keyword evidence="6" id="KW-0769">Symport</keyword>
<dbReference type="GO" id="GO:0015293">
    <property type="term" value="F:symporter activity"/>
    <property type="evidence" value="ECO:0007669"/>
    <property type="project" value="UniProtKB-KW"/>
</dbReference>
<evidence type="ECO:0000256" key="8">
    <source>
        <dbReference type="ARBA" id="ARBA00023136"/>
    </source>
</evidence>
<keyword evidence="3 9" id="KW-0813">Transport</keyword>
<evidence type="ECO:0000313" key="12">
    <source>
        <dbReference type="EMBL" id="GAQ81773.1"/>
    </source>
</evidence>
<feature type="transmembrane region" description="Helical" evidence="10">
    <location>
        <begin position="201"/>
        <end position="222"/>
    </location>
</feature>
<reference evidence="12 13" key="1">
    <citation type="journal article" date="2014" name="Nat. Commun.">
        <title>Klebsormidium flaccidum genome reveals primary factors for plant terrestrial adaptation.</title>
        <authorList>
            <person name="Hori K."/>
            <person name="Maruyama F."/>
            <person name="Fujisawa T."/>
            <person name="Togashi T."/>
            <person name="Yamamoto N."/>
            <person name="Seo M."/>
            <person name="Sato S."/>
            <person name="Yamada T."/>
            <person name="Mori H."/>
            <person name="Tajima N."/>
            <person name="Moriyama T."/>
            <person name="Ikeuchi M."/>
            <person name="Watanabe M."/>
            <person name="Wada H."/>
            <person name="Kobayashi K."/>
            <person name="Saito M."/>
            <person name="Masuda T."/>
            <person name="Sasaki-Sekimoto Y."/>
            <person name="Mashiguchi K."/>
            <person name="Awai K."/>
            <person name="Shimojima M."/>
            <person name="Masuda S."/>
            <person name="Iwai M."/>
            <person name="Nobusawa T."/>
            <person name="Narise T."/>
            <person name="Kondo S."/>
            <person name="Saito H."/>
            <person name="Sato R."/>
            <person name="Murakawa M."/>
            <person name="Ihara Y."/>
            <person name="Oshima-Yamada Y."/>
            <person name="Ohtaka K."/>
            <person name="Satoh M."/>
            <person name="Sonobe K."/>
            <person name="Ishii M."/>
            <person name="Ohtani R."/>
            <person name="Kanamori-Sato M."/>
            <person name="Honoki R."/>
            <person name="Miyazaki D."/>
            <person name="Mochizuki H."/>
            <person name="Umetsu J."/>
            <person name="Higashi K."/>
            <person name="Shibata D."/>
            <person name="Kamiya Y."/>
            <person name="Sato N."/>
            <person name="Nakamura Y."/>
            <person name="Tabata S."/>
            <person name="Ida S."/>
            <person name="Kurokawa K."/>
            <person name="Ohta H."/>
        </authorList>
    </citation>
    <scope>NUCLEOTIDE SEQUENCE [LARGE SCALE GENOMIC DNA]</scope>
    <source>
        <strain evidence="12 13">NIES-2285</strain>
    </source>
</reference>
<dbReference type="Gene3D" id="1.20.1250.20">
    <property type="entry name" value="MFS general substrate transporter like domains"/>
    <property type="match status" value="1"/>
</dbReference>
<dbReference type="PANTHER" id="PTHR23500">
    <property type="entry name" value="SOLUTE CARRIER FAMILY 2, FACILITATED GLUCOSE TRANSPORTER"/>
    <property type="match status" value="1"/>
</dbReference>
<feature type="domain" description="Major facilitator superfamily (MFS) profile" evidence="11">
    <location>
        <begin position="26"/>
        <end position="477"/>
    </location>
</feature>
<organism evidence="12 13">
    <name type="scientific">Klebsormidium nitens</name>
    <name type="common">Green alga</name>
    <name type="synonym">Ulothrix nitens</name>
    <dbReference type="NCBI Taxonomy" id="105231"/>
    <lineage>
        <taxon>Eukaryota</taxon>
        <taxon>Viridiplantae</taxon>
        <taxon>Streptophyta</taxon>
        <taxon>Klebsormidiophyceae</taxon>
        <taxon>Klebsormidiales</taxon>
        <taxon>Klebsormidiaceae</taxon>
        <taxon>Klebsormidium</taxon>
    </lineage>
</organism>
<evidence type="ECO:0000259" key="11">
    <source>
        <dbReference type="PROSITE" id="PS50850"/>
    </source>
</evidence>
<dbReference type="PRINTS" id="PR00171">
    <property type="entry name" value="SUGRTRNSPORT"/>
</dbReference>
<dbReference type="OrthoDB" id="5296287at2759"/>
<evidence type="ECO:0000256" key="10">
    <source>
        <dbReference type="SAM" id="Phobius"/>
    </source>
</evidence>
<dbReference type="AlphaFoldDB" id="A0A0U9HKX6"/>
<evidence type="ECO:0000256" key="4">
    <source>
        <dbReference type="ARBA" id="ARBA00022597"/>
    </source>
</evidence>
<feature type="transmembrane region" description="Helical" evidence="10">
    <location>
        <begin position="82"/>
        <end position="101"/>
    </location>
</feature>
<dbReference type="InterPro" id="IPR005829">
    <property type="entry name" value="Sugar_transporter_CS"/>
</dbReference>
<proteinExistence type="inferred from homology"/>
<dbReference type="EMBL" id="DF237039">
    <property type="protein sequence ID" value="GAQ81773.1"/>
    <property type="molecule type" value="Genomic_DNA"/>
</dbReference>
<evidence type="ECO:0000256" key="7">
    <source>
        <dbReference type="ARBA" id="ARBA00022989"/>
    </source>
</evidence>
<evidence type="ECO:0000256" key="1">
    <source>
        <dbReference type="ARBA" id="ARBA00004141"/>
    </source>
</evidence>
<evidence type="ECO:0000256" key="2">
    <source>
        <dbReference type="ARBA" id="ARBA00010992"/>
    </source>
</evidence>
<dbReference type="NCBIfam" id="TIGR00879">
    <property type="entry name" value="SP"/>
    <property type="match status" value="1"/>
</dbReference>
<evidence type="ECO:0000256" key="3">
    <source>
        <dbReference type="ARBA" id="ARBA00022448"/>
    </source>
</evidence>
<protein>
    <submittedName>
        <fullName evidence="12">Hexose transporter</fullName>
    </submittedName>
</protein>
<accession>A0A0U9HKX6</accession>
<dbReference type="Pfam" id="PF00083">
    <property type="entry name" value="Sugar_tr"/>
    <property type="match status" value="1"/>
</dbReference>
<dbReference type="Proteomes" id="UP000054558">
    <property type="component" value="Unassembled WGS sequence"/>
</dbReference>
<keyword evidence="8 10" id="KW-0472">Membrane</keyword>
<keyword evidence="13" id="KW-1185">Reference proteome</keyword>
<dbReference type="InterPro" id="IPR045262">
    <property type="entry name" value="STP/PLT_plant"/>
</dbReference>
<evidence type="ECO:0000256" key="6">
    <source>
        <dbReference type="ARBA" id="ARBA00022847"/>
    </source>
</evidence>
<comment type="subcellular location">
    <subcellularLocation>
        <location evidence="1">Membrane</location>
        <topology evidence="1">Multi-pass membrane protein</topology>
    </subcellularLocation>
</comment>
<feature type="transmembrane region" description="Helical" evidence="10">
    <location>
        <begin position="113"/>
        <end position="132"/>
    </location>
</feature>
<dbReference type="SUPFAM" id="SSF103473">
    <property type="entry name" value="MFS general substrate transporter"/>
    <property type="match status" value="1"/>
</dbReference>
<dbReference type="InterPro" id="IPR005828">
    <property type="entry name" value="MFS_sugar_transport-like"/>
</dbReference>
<dbReference type="STRING" id="105231.A0A0U9HKX6"/>